<dbReference type="PANTHER" id="PTHR43713">
    <property type="entry name" value="GLUTAMATE-1-SEMIALDEHYDE 2,1-AMINOMUTASE"/>
    <property type="match status" value="1"/>
</dbReference>
<evidence type="ECO:0000313" key="5">
    <source>
        <dbReference type="Proteomes" id="UP001501588"/>
    </source>
</evidence>
<reference evidence="4 5" key="1">
    <citation type="journal article" date="2019" name="Int. J. Syst. Evol. Microbiol.">
        <title>The Global Catalogue of Microorganisms (GCM) 10K type strain sequencing project: providing services to taxonomists for standard genome sequencing and annotation.</title>
        <authorList>
            <consortium name="The Broad Institute Genomics Platform"/>
            <consortium name="The Broad Institute Genome Sequencing Center for Infectious Disease"/>
            <person name="Wu L."/>
            <person name="Ma J."/>
        </authorList>
    </citation>
    <scope>NUCLEOTIDE SEQUENCE [LARGE SCALE GENOMIC DNA]</scope>
    <source>
        <strain evidence="4 5">JCM 9933</strain>
    </source>
</reference>
<evidence type="ECO:0000256" key="1">
    <source>
        <dbReference type="ARBA" id="ARBA00001933"/>
    </source>
</evidence>
<dbReference type="InterPro" id="IPR015422">
    <property type="entry name" value="PyrdxlP-dep_Trfase_small"/>
</dbReference>
<keyword evidence="2 3" id="KW-0663">Pyridoxal phosphate</keyword>
<dbReference type="NCBIfam" id="NF004856">
    <property type="entry name" value="PRK06209.1"/>
    <property type="match status" value="1"/>
</dbReference>
<dbReference type="Gene3D" id="3.90.1150.10">
    <property type="entry name" value="Aspartate Aminotransferase, domain 1"/>
    <property type="match status" value="1"/>
</dbReference>
<dbReference type="InterPro" id="IPR005814">
    <property type="entry name" value="Aminotrans_3"/>
</dbReference>
<dbReference type="PANTHER" id="PTHR43713:SF3">
    <property type="entry name" value="GLUTAMATE-1-SEMIALDEHYDE 2,1-AMINOMUTASE 1, CHLOROPLASTIC-RELATED"/>
    <property type="match status" value="1"/>
</dbReference>
<dbReference type="EMBL" id="BAAAFZ010000007">
    <property type="protein sequence ID" value="GAA0569852.1"/>
    <property type="molecule type" value="Genomic_DNA"/>
</dbReference>
<evidence type="ECO:0000256" key="2">
    <source>
        <dbReference type="ARBA" id="ARBA00022898"/>
    </source>
</evidence>
<dbReference type="Proteomes" id="UP001501588">
    <property type="component" value="Unassembled WGS sequence"/>
</dbReference>
<gene>
    <name evidence="4" type="ORF">GCM10009416_05450</name>
</gene>
<dbReference type="SUPFAM" id="SSF53383">
    <property type="entry name" value="PLP-dependent transferases"/>
    <property type="match status" value="1"/>
</dbReference>
<keyword evidence="5" id="KW-1185">Reference proteome</keyword>
<dbReference type="Pfam" id="PF00202">
    <property type="entry name" value="Aminotran_3"/>
    <property type="match status" value="1"/>
</dbReference>
<dbReference type="Gene3D" id="3.40.640.10">
    <property type="entry name" value="Type I PLP-dependent aspartate aminotransferase-like (Major domain)"/>
    <property type="match status" value="1"/>
</dbReference>
<evidence type="ECO:0000313" key="4">
    <source>
        <dbReference type="EMBL" id="GAA0569852.1"/>
    </source>
</evidence>
<name>A0ABN1EMM4_9PROT</name>
<evidence type="ECO:0000256" key="3">
    <source>
        <dbReference type="RuleBase" id="RU003560"/>
    </source>
</evidence>
<dbReference type="InterPro" id="IPR015421">
    <property type="entry name" value="PyrdxlP-dep_Trfase_major"/>
</dbReference>
<comment type="cofactor">
    <cofactor evidence="1">
        <name>pyridoxal 5'-phosphate</name>
        <dbReference type="ChEBI" id="CHEBI:597326"/>
    </cofactor>
</comment>
<organism evidence="4 5">
    <name type="scientific">Craurococcus roseus</name>
    <dbReference type="NCBI Taxonomy" id="77585"/>
    <lineage>
        <taxon>Bacteria</taxon>
        <taxon>Pseudomonadati</taxon>
        <taxon>Pseudomonadota</taxon>
        <taxon>Alphaproteobacteria</taxon>
        <taxon>Acetobacterales</taxon>
        <taxon>Acetobacteraceae</taxon>
        <taxon>Craurococcus</taxon>
    </lineage>
</organism>
<sequence>MRFEEPGILHRRTVGGTMRFERSAALRERAHAAIPGGAHTYAKGDDQFPERSPGFIARGEGCRVWDEDGNEFVEYGMGLRAVALGHAFPPVVEAVRRSLDIGTNFSRPHAMEVECAEALLAAVPFADMVKFTKDGSTAVTAAVKLARAATGRDLVAICRDHPFFSYDDWFIGTTQMDSGIPPVATSLTRTFPYDDLAALRDLFEGERGRIACVLLEACKYEDPSPGYLHEVRRLCHANGALLILDEMINGFRLAVAGGQEHYGVEPDLSTFGKAMANGFAVSALAGKREYMELGGIRHDRDRVFLLSTTHGGEVPGLAAALATMRAYRELPVVETIDRQGRRLAEGLKSVIAAHGLSEHVPITGKPCNLVFGTLDRDKRPSQHFRALLMQELIARGVIAPSLVISYSHDDAAVDRTVEAFDGAMPVYRRALEEGLDGLLAGPPTAPVYRRRNRV</sequence>
<comment type="similarity">
    <text evidence="3">Belongs to the class-III pyridoxal-phosphate-dependent aminotransferase family.</text>
</comment>
<protein>
    <submittedName>
        <fullName evidence="4">Glutamate-1-semialdehyde 2,1-aminomutase</fullName>
    </submittedName>
</protein>
<dbReference type="InterPro" id="IPR015424">
    <property type="entry name" value="PyrdxlP-dep_Trfase"/>
</dbReference>
<comment type="caution">
    <text evidence="4">The sequence shown here is derived from an EMBL/GenBank/DDBJ whole genome shotgun (WGS) entry which is preliminary data.</text>
</comment>
<proteinExistence type="inferred from homology"/>
<accession>A0ABN1EMM4</accession>